<dbReference type="GO" id="GO:0000820">
    <property type="term" value="P:regulation of glutamine family amino acid metabolic process"/>
    <property type="evidence" value="ECO:0007669"/>
    <property type="project" value="UniProtKB-UniRule"/>
</dbReference>
<dbReference type="CDD" id="cd05401">
    <property type="entry name" value="NT_GlnE_GlnD_like"/>
    <property type="match status" value="2"/>
</dbReference>
<evidence type="ECO:0000256" key="4">
    <source>
        <dbReference type="ARBA" id="ARBA00022840"/>
    </source>
</evidence>
<dbReference type="KEGG" id="sdz:Asd1617_04321"/>
<proteinExistence type="inferred from homology"/>
<dbReference type="SUPFAM" id="SSF81301">
    <property type="entry name" value="Nucleotidyltransferase"/>
    <property type="match status" value="2"/>
</dbReference>
<keyword evidence="10" id="KW-0436">Ligase</keyword>
<dbReference type="FunFam" id="1.20.120.1510:FF:000001">
    <property type="entry name" value="Bifunctional glutamine synthetase adenylyltransferase/adenylyl-removing enzyme"/>
    <property type="match status" value="1"/>
</dbReference>
<dbReference type="HAMAP" id="MF_00802">
    <property type="entry name" value="GlnE"/>
    <property type="match status" value="1"/>
</dbReference>
<name>A0A0A6ZYD6_SHIDY</name>
<dbReference type="Gene3D" id="1.20.120.330">
    <property type="entry name" value="Nucleotidyltransferases domain 2"/>
    <property type="match status" value="2"/>
</dbReference>
<comment type="catalytic activity">
    <reaction evidence="7">
        <text>[glutamine synthetase]-O(4)-(5'-adenylyl)-L-tyrosine + phosphate = [glutamine synthetase]-L-tyrosine + ADP</text>
        <dbReference type="Rhea" id="RHEA:43716"/>
        <dbReference type="Rhea" id="RHEA-COMP:10660"/>
        <dbReference type="Rhea" id="RHEA-COMP:10661"/>
        <dbReference type="ChEBI" id="CHEBI:43474"/>
        <dbReference type="ChEBI" id="CHEBI:46858"/>
        <dbReference type="ChEBI" id="CHEBI:83624"/>
        <dbReference type="ChEBI" id="CHEBI:456216"/>
        <dbReference type="EC" id="2.7.7.89"/>
    </reaction>
</comment>
<feature type="domain" description="PII-uridylyltransferase/Glutamine-synthetase adenylyltransferase" evidence="9">
    <location>
        <begin position="365"/>
        <end position="504"/>
    </location>
</feature>
<feature type="domain" description="Glutamate-ammonia ligase adenylyltransferase repeated" evidence="8">
    <location>
        <begin position="99"/>
        <end position="344"/>
    </location>
</feature>
<comment type="similarity">
    <text evidence="7">Belongs to the GlnE family.</text>
</comment>
<dbReference type="GO" id="GO:0008882">
    <property type="term" value="F:[glutamate-ammonia-ligase] adenylyltransferase activity"/>
    <property type="evidence" value="ECO:0007669"/>
    <property type="project" value="UniProtKB-UniRule"/>
</dbReference>
<feature type="region of interest" description="Adenylyl transferase" evidence="7">
    <location>
        <begin position="517"/>
        <end position="1014"/>
    </location>
</feature>
<dbReference type="PANTHER" id="PTHR30621">
    <property type="entry name" value="GLUTAMINE SYNTHETASE ADENYLYLTRANSFERASE"/>
    <property type="match status" value="1"/>
</dbReference>
<organism evidence="10 11">
    <name type="scientific">Shigella dysenteriae 1617</name>
    <dbReference type="NCBI Taxonomy" id="754093"/>
    <lineage>
        <taxon>Bacteria</taxon>
        <taxon>Pseudomonadati</taxon>
        <taxon>Pseudomonadota</taxon>
        <taxon>Gammaproteobacteria</taxon>
        <taxon>Enterobacterales</taxon>
        <taxon>Enterobacteriaceae</taxon>
        <taxon>Shigella</taxon>
    </lineage>
</organism>
<dbReference type="Gene3D" id="1.20.120.1510">
    <property type="match status" value="1"/>
</dbReference>
<evidence type="ECO:0000259" key="8">
    <source>
        <dbReference type="Pfam" id="PF03710"/>
    </source>
</evidence>
<evidence type="ECO:0000313" key="11">
    <source>
        <dbReference type="Proteomes" id="UP000031647"/>
    </source>
</evidence>
<protein>
    <recommendedName>
        <fullName evidence="7">Bifunctional glutamine synthetase adenylyltransferase/adenylyl-removing enzyme</fullName>
    </recommendedName>
    <alternativeName>
        <fullName evidence="7">ATP:glutamine synthetase adenylyltransferase</fullName>
    </alternativeName>
    <alternativeName>
        <fullName evidence="7">ATase</fullName>
    </alternativeName>
    <domain>
        <recommendedName>
            <fullName evidence="7">Glutamine synthetase adenylyl-L-tyrosine phosphorylase</fullName>
            <ecNumber evidence="7">2.7.7.89</ecNumber>
        </recommendedName>
        <alternativeName>
            <fullName evidence="7">Adenylyl removase</fullName>
            <shortName evidence="7">AR</shortName>
            <shortName evidence="7">AT-N</shortName>
        </alternativeName>
    </domain>
    <domain>
        <recommendedName>
            <fullName evidence="7">Glutamine synthetase adenylyl transferase</fullName>
            <ecNumber evidence="7">2.7.7.42</ecNumber>
        </recommendedName>
        <alternativeName>
            <fullName evidence="7">Adenylyl transferase</fullName>
            <shortName evidence="7">AT</shortName>
            <shortName evidence="7">AT-C</shortName>
        </alternativeName>
    </domain>
</protein>
<dbReference type="FunFam" id="1.20.120.330:FF:000005">
    <property type="entry name" value="Bifunctional glutamine synthetase adenylyltransferase/adenylyl-removing enzyme"/>
    <property type="match status" value="1"/>
</dbReference>
<dbReference type="GO" id="GO:0005829">
    <property type="term" value="C:cytosol"/>
    <property type="evidence" value="ECO:0007669"/>
    <property type="project" value="TreeGrafter"/>
</dbReference>
<dbReference type="FunFam" id="3.30.460.10:FF:000014">
    <property type="entry name" value="Bifunctional glutamine synthetase adenylyltransferase/adenylyl-removing enzyme"/>
    <property type="match status" value="1"/>
</dbReference>
<keyword evidence="1 7" id="KW-0808">Transferase</keyword>
<dbReference type="GO" id="GO:0047388">
    <property type="term" value="F:[glutamine synthetase]-adenylyl-L-tyrosine phosphorylase activity"/>
    <property type="evidence" value="ECO:0007669"/>
    <property type="project" value="UniProtKB-EC"/>
</dbReference>
<evidence type="ECO:0000259" key="9">
    <source>
        <dbReference type="Pfam" id="PF08335"/>
    </source>
</evidence>
<evidence type="ECO:0000256" key="7">
    <source>
        <dbReference type="HAMAP-Rule" id="MF_00802"/>
    </source>
</evidence>
<dbReference type="InterPro" id="IPR013546">
    <property type="entry name" value="PII_UdlTrfase/GS_AdlTrfase"/>
</dbReference>
<dbReference type="InterPro" id="IPR043519">
    <property type="entry name" value="NT_sf"/>
</dbReference>
<dbReference type="FunFam" id="1.10.4050.10:FF:000001">
    <property type="entry name" value="Bifunctional glutamine synthetase adenylyltransferase/adenylyl-removing enzyme"/>
    <property type="match status" value="1"/>
</dbReference>
<dbReference type="HOGENOM" id="CLU_006233_0_1_6"/>
<keyword evidence="3 7" id="KW-0547">Nucleotide-binding</keyword>
<dbReference type="EC" id="2.7.7.42" evidence="7"/>
<dbReference type="Gene3D" id="1.10.4050.10">
    <property type="entry name" value="Glutamine synthase adenylyltransferase GlnE"/>
    <property type="match status" value="1"/>
</dbReference>
<dbReference type="EMBL" id="CP006736">
    <property type="protein sequence ID" value="AHA67148.1"/>
    <property type="molecule type" value="Genomic_DNA"/>
</dbReference>
<dbReference type="Gene3D" id="3.30.460.10">
    <property type="entry name" value="Beta Polymerase, domain 2"/>
    <property type="match status" value="2"/>
</dbReference>
<feature type="domain" description="PII-uridylyltransferase/Glutamine-synthetase adenylyltransferase" evidence="9">
    <location>
        <begin position="893"/>
        <end position="985"/>
    </location>
</feature>
<dbReference type="Pfam" id="PF08335">
    <property type="entry name" value="GlnD_UR_UTase"/>
    <property type="match status" value="2"/>
</dbReference>
<dbReference type="SUPFAM" id="SSF81593">
    <property type="entry name" value="Nucleotidyltransferase substrate binding subunit/domain"/>
    <property type="match status" value="2"/>
</dbReference>
<reference evidence="10 11" key="1">
    <citation type="submission" date="2013-09" db="EMBL/GenBank/DDBJ databases">
        <title>Comparative genomics of Sd1617 to representative strains in evaluating its pathogenesis.</title>
        <authorList>
            <person name="Aksomboon Vongsawan A."/>
            <person name="Kapatral V."/>
            <person name="Vaisvil B."/>
            <person name="Serichantalergs O."/>
            <person name="Hale T.L."/>
            <person name="Mason C.J."/>
        </authorList>
    </citation>
    <scope>NUCLEOTIDE SEQUENCE [LARGE SCALE GENOMIC DNA]</scope>
    <source>
        <strain evidence="10 11">1617</strain>
    </source>
</reference>
<dbReference type="PATRIC" id="fig|754093.4.peg.4203"/>
<comment type="function">
    <text evidence="7">Involved in the regulation of glutamine synthetase GlnA, a key enzyme in the process to assimilate ammonia. When cellular nitrogen levels are high, the C-terminal adenylyl transferase (AT) inactivates GlnA by covalent transfer of an adenylyl group from ATP to specific tyrosine residue of GlnA, thus reducing its activity. Conversely, when nitrogen levels are low, the N-terminal adenylyl removase (AR) activates GlnA by removing the adenylyl group by phosphorolysis, increasing its activity. The regulatory region of GlnE binds the signal transduction protein PII (GlnB) which indicates the nitrogen status of the cell.</text>
</comment>
<keyword evidence="2 7" id="KW-0548">Nucleotidyltransferase</keyword>
<comment type="catalytic activity">
    <reaction evidence="7">
        <text>[glutamine synthetase]-L-tyrosine + ATP = [glutamine synthetase]-O(4)-(5'-adenylyl)-L-tyrosine + diphosphate</text>
        <dbReference type="Rhea" id="RHEA:18589"/>
        <dbReference type="Rhea" id="RHEA-COMP:10660"/>
        <dbReference type="Rhea" id="RHEA-COMP:10661"/>
        <dbReference type="ChEBI" id="CHEBI:30616"/>
        <dbReference type="ChEBI" id="CHEBI:33019"/>
        <dbReference type="ChEBI" id="CHEBI:46858"/>
        <dbReference type="ChEBI" id="CHEBI:83624"/>
        <dbReference type="EC" id="2.7.7.42"/>
    </reaction>
</comment>
<dbReference type="AlphaFoldDB" id="A0A0A6ZYD6"/>
<evidence type="ECO:0000256" key="3">
    <source>
        <dbReference type="ARBA" id="ARBA00022741"/>
    </source>
</evidence>
<evidence type="ECO:0000256" key="2">
    <source>
        <dbReference type="ARBA" id="ARBA00022695"/>
    </source>
</evidence>
<accession>A0A0A6ZYD6</accession>
<dbReference type="GO" id="GO:0016874">
    <property type="term" value="F:ligase activity"/>
    <property type="evidence" value="ECO:0007669"/>
    <property type="project" value="UniProtKB-KW"/>
</dbReference>
<evidence type="ECO:0000256" key="1">
    <source>
        <dbReference type="ARBA" id="ARBA00022679"/>
    </source>
</evidence>
<keyword evidence="5 7" id="KW-0460">Magnesium</keyword>
<dbReference type="FunFam" id="3.30.460.10:FF:000009">
    <property type="entry name" value="Bifunctional glutamine synthetase adenylyltransferase/adenylyl-removing enzyme"/>
    <property type="match status" value="1"/>
</dbReference>
<dbReference type="Proteomes" id="UP000031647">
    <property type="component" value="Chromosome"/>
</dbReference>
<dbReference type="GO" id="GO:0005524">
    <property type="term" value="F:ATP binding"/>
    <property type="evidence" value="ECO:0007669"/>
    <property type="project" value="UniProtKB-UniRule"/>
</dbReference>
<sequence>MILTQYCCWRVTMILSSRKPGWRTGRGCITLLRPGNASKLNISVMRQTIRNRSGCTAENVNQARIKSLMKPLSSPLQQYWQTVVERLPEPLAEESLSAQAKLVLTFSDFVQDSVIAHPEWLMELESQPPQADEWQHYAAWLQEALSNVSDEAGLMRELRLFRRRIMVRIAWAQTLALVTEESILQQLSYLAETLIVAARDWLYDACCREWGTPCNAQGEAQPLLILGMGKLGGGELNFSSDIDLIFAWPEHGCTQGGRRELDNAQFFTRMGQRLIKVLDQPTQDGFVYRVDMRLRPFGESGPLVLSFAALEDYYQEQGRDWERYAMVKARIMGDSEGVYANELRAMLRPFVFRRYIDFSVIQSLRNMKGMIAREVRRRGLTDNIKLGAGGIREIEFIVQVFQLIRGGREPSLQSRSLLPTLSVIAALHLFSENDAKQLRVAYLFLRRLENLLQSINDEQTQTLPSDELNRARLAWAMDFADWPQLTGVLTAHMTNVRRVFNELIGDDESETQEESLSEQWRELWQDALQEDDTTPVLAHLSEDDRKQVLTLIADFRKELDKRTIGPRGRQVLDHLMPHLLSDVCAREDAAVTLSRITALLVGIVTRTTYLELLSEFPAALKHLISLCAASPMIASQLARYPLLLDELLDPNTLYQPTATDAYRDELRQYLLRVPEDDEEQQLEALRQFKQAQLLRIAAADIAGTLPVMKVSDHLTWLAEAMIDAVVQQAWVQMVARYGKPNHLNEREGRGFAVVGYGKLGGWELGYSSDLDLIFLHDCPMDAMTDGEREIDVRQFYLRLAQRIMHLFSTRTSSGILYEVDARLRPSGAAGMLVTSAEAFADYQKNEAWTWEHQALVRARVVYGDPQLTAHFDAVRREIMALPREGKTLQTEVREMREKMRAHLGNKHRDRFDIKADEGGITDIEFITQYLVLRYAHEKPKLTRWSDNVRILELLAQNDIMEEQEAMVLTRAYTTLRDELHHLALQELPGHVSEDCFTAERDLVRASWQKWLVEE</sequence>
<gene>
    <name evidence="7" type="primary">glnE</name>
    <name evidence="10" type="ORF">Asd1617_04321</name>
</gene>
<dbReference type="GO" id="GO:0000287">
    <property type="term" value="F:magnesium ion binding"/>
    <property type="evidence" value="ECO:0007669"/>
    <property type="project" value="UniProtKB-UniRule"/>
</dbReference>
<keyword evidence="4 7" id="KW-0067">ATP-binding</keyword>
<keyword evidence="6 7" id="KW-0511">Multifunctional enzyme</keyword>
<dbReference type="InterPro" id="IPR023057">
    <property type="entry name" value="GlnE"/>
</dbReference>
<feature type="domain" description="Glutamate-ammonia ligase adenylyltransferase repeated" evidence="8">
    <location>
        <begin position="621"/>
        <end position="873"/>
    </location>
</feature>
<evidence type="ECO:0000313" key="10">
    <source>
        <dbReference type="EMBL" id="AHA67148.1"/>
    </source>
</evidence>
<dbReference type="PANTHER" id="PTHR30621:SF0">
    <property type="entry name" value="BIFUNCTIONAL GLUTAMINE SYNTHETASE ADENYLYLTRANSFERASE_ADENYLYL-REMOVING ENZYME"/>
    <property type="match status" value="1"/>
</dbReference>
<evidence type="ECO:0000256" key="6">
    <source>
        <dbReference type="ARBA" id="ARBA00023268"/>
    </source>
</evidence>
<dbReference type="Pfam" id="PF03710">
    <property type="entry name" value="GlnE"/>
    <property type="match status" value="2"/>
</dbReference>
<dbReference type="InterPro" id="IPR005190">
    <property type="entry name" value="GlnE_rpt_dom"/>
</dbReference>
<dbReference type="EC" id="2.7.7.89" evidence="7"/>
<dbReference type="FunFam" id="1.20.120.330:FF:000008">
    <property type="entry name" value="Bifunctional glutamine synthetase adenylyltransferase/adenylyl-removing enzyme"/>
    <property type="match status" value="1"/>
</dbReference>
<comment type="cofactor">
    <cofactor evidence="7">
        <name>Mg(2+)</name>
        <dbReference type="ChEBI" id="CHEBI:18420"/>
    </cofactor>
</comment>
<feature type="region of interest" description="Adenylyl removase" evidence="7">
    <location>
        <begin position="1"/>
        <end position="508"/>
    </location>
</feature>
<dbReference type="NCBIfam" id="NF008292">
    <property type="entry name" value="PRK11072.1"/>
    <property type="match status" value="1"/>
</dbReference>
<evidence type="ECO:0000256" key="5">
    <source>
        <dbReference type="ARBA" id="ARBA00022842"/>
    </source>
</evidence>